<reference evidence="20" key="1">
    <citation type="submission" date="2016-10" db="EMBL/GenBank/DDBJ databases">
        <authorList>
            <person name="Varghese N."/>
            <person name="Submissions S."/>
        </authorList>
    </citation>
    <scope>NUCLEOTIDE SEQUENCE [LARGE SCALE GENOMIC DNA]</scope>
    <source>
        <strain evidence="20">ATCC 35263</strain>
    </source>
</reference>
<accession>A0A1H6FVW6</accession>
<evidence type="ECO:0000256" key="6">
    <source>
        <dbReference type="ARBA" id="ARBA00022552"/>
    </source>
</evidence>
<dbReference type="PROSITE" id="PS50126">
    <property type="entry name" value="S1"/>
    <property type="match status" value="1"/>
</dbReference>
<proteinExistence type="inferred from homology"/>
<comment type="similarity">
    <text evidence="3">Belongs to the RNase E/G family. RNase G subfamily.</text>
</comment>
<keyword evidence="15" id="KW-0694">RNA-binding</keyword>
<dbReference type="InterPro" id="IPR019307">
    <property type="entry name" value="RNA-bd_AU-1/RNase_E/G"/>
</dbReference>
<dbReference type="Gene3D" id="3.40.1260.20">
    <property type="entry name" value="Ribonuclease E, catalytic domain"/>
    <property type="match status" value="1"/>
</dbReference>
<dbReference type="NCBIfam" id="TIGR00757">
    <property type="entry name" value="RNaseEG"/>
    <property type="match status" value="1"/>
</dbReference>
<dbReference type="InterPro" id="IPR002792">
    <property type="entry name" value="TRAM_dom"/>
</dbReference>
<dbReference type="SMART" id="SM00316">
    <property type="entry name" value="S1"/>
    <property type="match status" value="1"/>
</dbReference>
<dbReference type="GO" id="GO:0005737">
    <property type="term" value="C:cytoplasm"/>
    <property type="evidence" value="ECO:0007669"/>
    <property type="project" value="UniProtKB-SubCell"/>
</dbReference>
<dbReference type="GO" id="GO:0016787">
    <property type="term" value="F:hydrolase activity"/>
    <property type="evidence" value="ECO:0007669"/>
    <property type="project" value="UniProtKB-KW"/>
</dbReference>
<dbReference type="Pfam" id="PF01938">
    <property type="entry name" value="TRAM"/>
    <property type="match status" value="1"/>
</dbReference>
<keyword evidence="8" id="KW-0819">tRNA processing</keyword>
<protein>
    <recommendedName>
        <fullName evidence="4">Ribonuclease G</fullName>
    </recommendedName>
</protein>
<evidence type="ECO:0000256" key="3">
    <source>
        <dbReference type="ARBA" id="ARBA00005663"/>
    </source>
</evidence>
<keyword evidence="13" id="KW-0378">Hydrolase</keyword>
<dbReference type="GO" id="GO:0006364">
    <property type="term" value="P:rRNA processing"/>
    <property type="evidence" value="ECO:0007669"/>
    <property type="project" value="UniProtKB-KW"/>
</dbReference>
<evidence type="ECO:0000256" key="14">
    <source>
        <dbReference type="ARBA" id="ARBA00022842"/>
    </source>
</evidence>
<sequence length="618" mass="68559">MRKQVLVAVDRGETRVAILEAEGSVSSRQRSRQRGSRKTATDWRVAEIYIERRGARSIVGNVYKGRVDNVLPGLEAAFVDIGLEKNGFLHSDDIVLPGVEVARRGRAGKGKRISELLRPGQEILVQVVKDPLKTKGPRLSMQLSIAGRYLVYVPQGEGIGVSRRLDDAERARLRRELQKVALPEGGWIVRTAAQGAKREDFEREVLYLRMLYDILRERAERSPAPALVFQGADLPVRVVRDIFSDEFERALVDDEKAYERLVSFLSRTAPELVERVELDSGEPPLFERFGVDRALRSTLERRVDLPSGGYLVIDYAEAMTVIDVNSGSFTGRGKGAKLEDTITKTNLEAADEVVRQLRLRDIGGIIVIDFIDMARARNRDAVLRRLREALERDRTKTYVVEVSPLGLVEMTRQNVTEGVREILTKPCPTCNGEGVVLSEETVAFEAARWLREIAFQHPAAEALLIRMNPRVSAILTRGPGRPIEEIEAETGKRFHFEGTEALPIDHMEVVMAGSADEVAERALPFREGDEVLVELVEPHMYNEGDAVAKLDGYVIAVRGAADLVGQKALVRIERVGRSSAEASLVAQPEASGAGGGEGQSRTPAVRRRRARREAPATS</sequence>
<keyword evidence="6" id="KW-0698">rRNA processing</keyword>
<evidence type="ECO:0000259" key="17">
    <source>
        <dbReference type="PROSITE" id="PS50126"/>
    </source>
</evidence>
<evidence type="ECO:0000313" key="19">
    <source>
        <dbReference type="EMBL" id="SEH13935.1"/>
    </source>
</evidence>
<evidence type="ECO:0000256" key="13">
    <source>
        <dbReference type="ARBA" id="ARBA00022801"/>
    </source>
</evidence>
<comment type="cofactor">
    <cofactor evidence="1">
        <name>Mg(2+)</name>
        <dbReference type="ChEBI" id="CHEBI:18420"/>
    </cofactor>
</comment>
<dbReference type="EMBL" id="FNWJ01000002">
    <property type="protein sequence ID" value="SEH13935.1"/>
    <property type="molecule type" value="Genomic_DNA"/>
</dbReference>
<dbReference type="GO" id="GO:0004540">
    <property type="term" value="F:RNA nuclease activity"/>
    <property type="evidence" value="ECO:0007669"/>
    <property type="project" value="InterPro"/>
</dbReference>
<keyword evidence="20" id="KW-1185">Reference proteome</keyword>
<evidence type="ECO:0000313" key="20">
    <source>
        <dbReference type="Proteomes" id="UP000222056"/>
    </source>
</evidence>
<dbReference type="GO" id="GO:0004519">
    <property type="term" value="F:endonuclease activity"/>
    <property type="evidence" value="ECO:0007669"/>
    <property type="project" value="UniProtKB-KW"/>
</dbReference>
<feature type="domain" description="S1 motif" evidence="17">
    <location>
        <begin position="60"/>
        <end position="142"/>
    </location>
</feature>
<keyword evidence="9" id="KW-0540">Nuclease</keyword>
<dbReference type="GO" id="GO:0008033">
    <property type="term" value="P:tRNA processing"/>
    <property type="evidence" value="ECO:0007669"/>
    <property type="project" value="UniProtKB-KW"/>
</dbReference>
<comment type="subcellular location">
    <subcellularLocation>
        <location evidence="2">Cytoplasm</location>
    </subcellularLocation>
</comment>
<dbReference type="PANTHER" id="PTHR30001:SF0">
    <property type="entry name" value="RIBONUCLEASE G"/>
    <property type="match status" value="1"/>
</dbReference>
<dbReference type="InterPro" id="IPR003029">
    <property type="entry name" value="S1_domain"/>
</dbReference>
<dbReference type="InterPro" id="IPR004659">
    <property type="entry name" value="RNase_E/G"/>
</dbReference>
<evidence type="ECO:0000256" key="10">
    <source>
        <dbReference type="ARBA" id="ARBA00022723"/>
    </source>
</evidence>
<keyword evidence="7" id="KW-0820">tRNA-binding</keyword>
<keyword evidence="5" id="KW-0963">Cytoplasm</keyword>
<dbReference type="Pfam" id="PF20833">
    <property type="entry name" value="RNase_E_G_Thio"/>
    <property type="match status" value="1"/>
</dbReference>
<keyword evidence="11" id="KW-0699">rRNA-binding</keyword>
<keyword evidence="12" id="KW-0255">Endonuclease</keyword>
<dbReference type="Proteomes" id="UP000222056">
    <property type="component" value="Unassembled WGS sequence"/>
</dbReference>
<feature type="domain" description="TRAM" evidence="18">
    <location>
        <begin position="524"/>
        <end position="586"/>
    </location>
</feature>
<organism evidence="19 20">
    <name type="scientific">Thermoleophilum album</name>
    <dbReference type="NCBI Taxonomy" id="29539"/>
    <lineage>
        <taxon>Bacteria</taxon>
        <taxon>Bacillati</taxon>
        <taxon>Actinomycetota</taxon>
        <taxon>Thermoleophilia</taxon>
        <taxon>Thermoleophilales</taxon>
        <taxon>Thermoleophilaceae</taxon>
        <taxon>Thermoleophilum</taxon>
    </lineage>
</organism>
<dbReference type="Pfam" id="PF10150">
    <property type="entry name" value="RNase_E_G"/>
    <property type="match status" value="1"/>
</dbReference>
<evidence type="ECO:0000256" key="8">
    <source>
        <dbReference type="ARBA" id="ARBA00022694"/>
    </source>
</evidence>
<dbReference type="OrthoDB" id="9804278at2"/>
<evidence type="ECO:0000256" key="11">
    <source>
        <dbReference type="ARBA" id="ARBA00022730"/>
    </source>
</evidence>
<evidence type="ECO:0000256" key="4">
    <source>
        <dbReference type="ARBA" id="ARBA00017719"/>
    </source>
</evidence>
<dbReference type="AlphaFoldDB" id="A0A1H6FVW6"/>
<dbReference type="CDD" id="cd04453">
    <property type="entry name" value="S1_RNase_E"/>
    <property type="match status" value="1"/>
</dbReference>
<dbReference type="RefSeq" id="WP_093117662.1">
    <property type="nucleotide sequence ID" value="NZ_FNWJ01000002.1"/>
</dbReference>
<dbReference type="InterPro" id="IPR012340">
    <property type="entry name" value="NA-bd_OB-fold"/>
</dbReference>
<dbReference type="STRING" id="29539.SAMN02745716_1410"/>
<evidence type="ECO:0000256" key="5">
    <source>
        <dbReference type="ARBA" id="ARBA00022490"/>
    </source>
</evidence>
<evidence type="ECO:0000256" key="16">
    <source>
        <dbReference type="SAM" id="MobiDB-lite"/>
    </source>
</evidence>
<dbReference type="GO" id="GO:0046872">
    <property type="term" value="F:metal ion binding"/>
    <property type="evidence" value="ECO:0007669"/>
    <property type="project" value="UniProtKB-KW"/>
</dbReference>
<dbReference type="PANTHER" id="PTHR30001">
    <property type="entry name" value="RIBONUCLEASE"/>
    <property type="match status" value="1"/>
</dbReference>
<evidence type="ECO:0000256" key="2">
    <source>
        <dbReference type="ARBA" id="ARBA00004496"/>
    </source>
</evidence>
<evidence type="ECO:0000256" key="1">
    <source>
        <dbReference type="ARBA" id="ARBA00001946"/>
    </source>
</evidence>
<evidence type="ECO:0000256" key="12">
    <source>
        <dbReference type="ARBA" id="ARBA00022759"/>
    </source>
</evidence>
<keyword evidence="10" id="KW-0479">Metal-binding</keyword>
<feature type="region of interest" description="Disordered" evidence="16">
    <location>
        <begin position="577"/>
        <end position="618"/>
    </location>
</feature>
<dbReference type="Gene3D" id="2.40.50.140">
    <property type="entry name" value="Nucleic acid-binding proteins"/>
    <property type="match status" value="2"/>
</dbReference>
<dbReference type="GO" id="GO:0019843">
    <property type="term" value="F:rRNA binding"/>
    <property type="evidence" value="ECO:0007669"/>
    <property type="project" value="UniProtKB-KW"/>
</dbReference>
<dbReference type="InterPro" id="IPR048583">
    <property type="entry name" value="RNase_E_G_thioredoxin-like"/>
</dbReference>
<dbReference type="PROSITE" id="PS50926">
    <property type="entry name" value="TRAM"/>
    <property type="match status" value="1"/>
</dbReference>
<dbReference type="GO" id="GO:0000049">
    <property type="term" value="F:tRNA binding"/>
    <property type="evidence" value="ECO:0007669"/>
    <property type="project" value="UniProtKB-KW"/>
</dbReference>
<gene>
    <name evidence="19" type="ORF">SAMN02745716_1410</name>
</gene>
<evidence type="ECO:0000256" key="15">
    <source>
        <dbReference type="ARBA" id="ARBA00022884"/>
    </source>
</evidence>
<dbReference type="SUPFAM" id="SSF50249">
    <property type="entry name" value="Nucleic acid-binding proteins"/>
    <property type="match status" value="1"/>
</dbReference>
<evidence type="ECO:0000256" key="7">
    <source>
        <dbReference type="ARBA" id="ARBA00022555"/>
    </source>
</evidence>
<keyword evidence="14" id="KW-0460">Magnesium</keyword>
<evidence type="ECO:0000256" key="9">
    <source>
        <dbReference type="ARBA" id="ARBA00022722"/>
    </source>
</evidence>
<evidence type="ECO:0000259" key="18">
    <source>
        <dbReference type="PROSITE" id="PS50926"/>
    </source>
</evidence>
<name>A0A1H6FVW6_THEAL</name>